<dbReference type="GO" id="GO:0003677">
    <property type="term" value="F:DNA binding"/>
    <property type="evidence" value="ECO:0007669"/>
    <property type="project" value="UniProtKB-KW"/>
</dbReference>
<dbReference type="InterPro" id="IPR010982">
    <property type="entry name" value="Lambda_DNA-bd_dom_sf"/>
</dbReference>
<keyword evidence="1" id="KW-0238">DNA-binding</keyword>
<proteinExistence type="predicted"/>
<dbReference type="AlphaFoldDB" id="A0A9D1LNK7"/>
<evidence type="ECO:0000256" key="1">
    <source>
        <dbReference type="ARBA" id="ARBA00023125"/>
    </source>
</evidence>
<feature type="transmembrane region" description="Helical" evidence="2">
    <location>
        <begin position="171"/>
        <end position="192"/>
    </location>
</feature>
<organism evidence="4 5">
    <name type="scientific">Candidatus Alloenteromonas pullicola</name>
    <dbReference type="NCBI Taxonomy" id="2840784"/>
    <lineage>
        <taxon>Bacteria</taxon>
        <taxon>Bacillati</taxon>
        <taxon>Bacillota</taxon>
        <taxon>Bacillota incertae sedis</taxon>
        <taxon>Candidatus Alloenteromonas</taxon>
    </lineage>
</organism>
<evidence type="ECO:0000259" key="3">
    <source>
        <dbReference type="PROSITE" id="PS50943"/>
    </source>
</evidence>
<dbReference type="PANTHER" id="PTHR46558:SF11">
    <property type="entry name" value="HTH-TYPE TRANSCRIPTIONAL REGULATOR XRE"/>
    <property type="match status" value="1"/>
</dbReference>
<dbReference type="InterPro" id="IPR001387">
    <property type="entry name" value="Cro/C1-type_HTH"/>
</dbReference>
<keyword evidence="2" id="KW-0472">Membrane</keyword>
<evidence type="ECO:0000313" key="5">
    <source>
        <dbReference type="Proteomes" id="UP000824070"/>
    </source>
</evidence>
<dbReference type="Proteomes" id="UP000824070">
    <property type="component" value="Unassembled WGS sequence"/>
</dbReference>
<dbReference type="PROSITE" id="PS50943">
    <property type="entry name" value="HTH_CROC1"/>
    <property type="match status" value="2"/>
</dbReference>
<evidence type="ECO:0000256" key="2">
    <source>
        <dbReference type="SAM" id="Phobius"/>
    </source>
</evidence>
<evidence type="ECO:0000313" key="4">
    <source>
        <dbReference type="EMBL" id="HIU45105.1"/>
    </source>
</evidence>
<dbReference type="SMART" id="SM00530">
    <property type="entry name" value="HTH_XRE"/>
    <property type="match status" value="2"/>
</dbReference>
<reference evidence="4" key="2">
    <citation type="journal article" date="2021" name="PeerJ">
        <title>Extensive microbial diversity within the chicken gut microbiome revealed by metagenomics and culture.</title>
        <authorList>
            <person name="Gilroy R."/>
            <person name="Ravi A."/>
            <person name="Getino M."/>
            <person name="Pursley I."/>
            <person name="Horton D.L."/>
            <person name="Alikhan N.F."/>
            <person name="Baker D."/>
            <person name="Gharbi K."/>
            <person name="Hall N."/>
            <person name="Watson M."/>
            <person name="Adriaenssens E.M."/>
            <person name="Foster-Nyarko E."/>
            <person name="Jarju S."/>
            <person name="Secka A."/>
            <person name="Antonio M."/>
            <person name="Oren A."/>
            <person name="Chaudhuri R.R."/>
            <person name="La Ragione R."/>
            <person name="Hildebrand F."/>
            <person name="Pallen M.J."/>
        </authorList>
    </citation>
    <scope>NUCLEOTIDE SEQUENCE</scope>
    <source>
        <strain evidence="4">ChiGjej1B1-22543</strain>
    </source>
</reference>
<sequence>MEKEALGKFVERRRKALRLTQTELASYVGYSPQAFSKFEAGKLSISLLVGPSLANALGLSLDDLLARRENPTDIVNKPLDPQIISLQLAFFRNARGLSQEEFAQKALASVRSIRSYELGDSLPTLNFIDRLIETFGIEASHILYPNPMMMNTELAASIRSGQVKAKKKKQLYSSLLGLFSVFVIGSGVTAGISMNQAMVKAAPDESISASKTIEPDSGTPIVENVVDSLSSSEK</sequence>
<dbReference type="PANTHER" id="PTHR46558">
    <property type="entry name" value="TRACRIPTIONAL REGULATORY PROTEIN-RELATED-RELATED"/>
    <property type="match status" value="1"/>
</dbReference>
<protein>
    <submittedName>
        <fullName evidence="4">Helix-turn-helix transcriptional regulator</fullName>
    </submittedName>
</protein>
<reference evidence="4" key="1">
    <citation type="submission" date="2020-10" db="EMBL/GenBank/DDBJ databases">
        <authorList>
            <person name="Gilroy R."/>
        </authorList>
    </citation>
    <scope>NUCLEOTIDE SEQUENCE</scope>
    <source>
        <strain evidence="4">ChiGjej1B1-22543</strain>
    </source>
</reference>
<feature type="domain" description="HTH cro/C1-type" evidence="3">
    <location>
        <begin position="10"/>
        <end position="64"/>
    </location>
</feature>
<dbReference type="Gene3D" id="1.10.260.40">
    <property type="entry name" value="lambda repressor-like DNA-binding domains"/>
    <property type="match status" value="2"/>
</dbReference>
<keyword evidence="2" id="KW-1133">Transmembrane helix</keyword>
<accession>A0A9D1LNK7</accession>
<name>A0A9D1LNK7_9FIRM</name>
<dbReference type="Pfam" id="PF01381">
    <property type="entry name" value="HTH_3"/>
    <property type="match status" value="2"/>
</dbReference>
<dbReference type="SUPFAM" id="SSF47413">
    <property type="entry name" value="lambda repressor-like DNA-binding domains"/>
    <property type="match status" value="2"/>
</dbReference>
<comment type="caution">
    <text evidence="4">The sequence shown here is derived from an EMBL/GenBank/DDBJ whole genome shotgun (WGS) entry which is preliminary data.</text>
</comment>
<feature type="domain" description="HTH cro/C1-type" evidence="3">
    <location>
        <begin position="88"/>
        <end position="142"/>
    </location>
</feature>
<gene>
    <name evidence="4" type="ORF">IAC52_02280</name>
</gene>
<keyword evidence="2" id="KW-0812">Transmembrane</keyword>
<dbReference type="CDD" id="cd00093">
    <property type="entry name" value="HTH_XRE"/>
    <property type="match status" value="2"/>
</dbReference>
<dbReference type="EMBL" id="DVMV01000015">
    <property type="protein sequence ID" value="HIU45105.1"/>
    <property type="molecule type" value="Genomic_DNA"/>
</dbReference>